<dbReference type="SMART" id="SM00646">
    <property type="entry name" value="Ami_3"/>
    <property type="match status" value="1"/>
</dbReference>
<dbReference type="GO" id="GO:0030288">
    <property type="term" value="C:outer membrane-bounded periplasmic space"/>
    <property type="evidence" value="ECO:0007669"/>
    <property type="project" value="TreeGrafter"/>
</dbReference>
<dbReference type="InterPro" id="IPR050695">
    <property type="entry name" value="N-acetylmuramoyl_amidase_3"/>
</dbReference>
<keyword evidence="3" id="KW-0378">Hydrolase</keyword>
<dbReference type="GO" id="GO:0008745">
    <property type="term" value="F:N-acetylmuramoyl-L-alanine amidase activity"/>
    <property type="evidence" value="ECO:0007669"/>
    <property type="project" value="UniProtKB-EC"/>
</dbReference>
<dbReference type="AlphaFoldDB" id="A0AA48GSS1"/>
<sequence>MKLHGIIPLLLTSLLAPAQTPKRPGEGARLVVYVDPGHGGEDTGAKGPRGLREKDAVLDLAAALARELEASGMEARLTRDADAFVPLWDRARMANQAGADLFVSLHLNAARTRAAKGSEVYFLSLGAGDRESAAIAAQENGAGPGPLSPDPANVVAGILDDLAQEAYLRESEKLAVAIQAQLNRLGGVRQRGVKQAPFVVLRGAAMPAVLVETVFISNPREEARARDPIFLRKAAQAITQGIRHYFAGVEATPRRRPQG</sequence>
<dbReference type="PANTHER" id="PTHR30404">
    <property type="entry name" value="N-ACETYLMURAMOYL-L-ALANINE AMIDASE"/>
    <property type="match status" value="1"/>
</dbReference>
<dbReference type="PANTHER" id="PTHR30404:SF0">
    <property type="entry name" value="N-ACETYLMURAMOYL-L-ALANINE AMIDASE AMIC"/>
    <property type="match status" value="1"/>
</dbReference>
<dbReference type="GO" id="GO:0009253">
    <property type="term" value="P:peptidoglycan catabolic process"/>
    <property type="evidence" value="ECO:0007669"/>
    <property type="project" value="InterPro"/>
</dbReference>
<name>A0AA48GSS1_9BACT</name>
<organism evidence="5 6">
    <name type="scientific">Mesoterricola sediminis</name>
    <dbReference type="NCBI Taxonomy" id="2927980"/>
    <lineage>
        <taxon>Bacteria</taxon>
        <taxon>Pseudomonadati</taxon>
        <taxon>Acidobacteriota</taxon>
        <taxon>Holophagae</taxon>
        <taxon>Holophagales</taxon>
        <taxon>Holophagaceae</taxon>
        <taxon>Mesoterricola</taxon>
    </lineage>
</organism>
<feature type="domain" description="MurNAc-LAA" evidence="4">
    <location>
        <begin position="91"/>
        <end position="243"/>
    </location>
</feature>
<dbReference type="EC" id="3.5.1.28" evidence="2"/>
<dbReference type="EMBL" id="AP027081">
    <property type="protein sequence ID" value="BDU78596.1"/>
    <property type="molecule type" value="Genomic_DNA"/>
</dbReference>
<evidence type="ECO:0000256" key="1">
    <source>
        <dbReference type="ARBA" id="ARBA00001561"/>
    </source>
</evidence>
<evidence type="ECO:0000256" key="2">
    <source>
        <dbReference type="ARBA" id="ARBA00011901"/>
    </source>
</evidence>
<dbReference type="Pfam" id="PF01520">
    <property type="entry name" value="Amidase_3"/>
    <property type="match status" value="1"/>
</dbReference>
<evidence type="ECO:0000313" key="5">
    <source>
        <dbReference type="EMBL" id="BDU78596.1"/>
    </source>
</evidence>
<dbReference type="KEGG" id="msea:METESE_35540"/>
<dbReference type="RefSeq" id="WP_243332703.1">
    <property type="nucleotide sequence ID" value="NZ_AP027081.1"/>
</dbReference>
<accession>A0AA48GSS1</accession>
<evidence type="ECO:0000259" key="4">
    <source>
        <dbReference type="SMART" id="SM00646"/>
    </source>
</evidence>
<keyword evidence="6" id="KW-1185">Reference proteome</keyword>
<evidence type="ECO:0000313" key="6">
    <source>
        <dbReference type="Proteomes" id="UP001228113"/>
    </source>
</evidence>
<reference evidence="5" key="1">
    <citation type="journal article" date="2023" name="Int. J. Syst. Evol. Microbiol.">
        <title>Mesoterricola silvestris gen. nov., sp. nov., Mesoterricola sediminis sp. nov., Geothrix oryzae sp. nov., Geothrix edaphica sp. nov., Geothrix rubra sp. nov., and Geothrix limicola sp. nov., six novel members of Acidobacteriota isolated from soils.</title>
        <authorList>
            <person name="Itoh H."/>
            <person name="Sugisawa Y."/>
            <person name="Mise K."/>
            <person name="Xu Z."/>
            <person name="Kuniyasu M."/>
            <person name="Ushijima N."/>
            <person name="Kawano K."/>
            <person name="Kobayashi E."/>
            <person name="Shiratori Y."/>
            <person name="Masuda Y."/>
            <person name="Senoo K."/>
        </authorList>
    </citation>
    <scope>NUCLEOTIDE SEQUENCE</scope>
    <source>
        <strain evidence="5">W786</strain>
    </source>
</reference>
<protein>
    <recommendedName>
        <fullName evidence="2">N-acetylmuramoyl-L-alanine amidase</fullName>
        <ecNumber evidence="2">3.5.1.28</ecNumber>
    </recommendedName>
</protein>
<dbReference type="Proteomes" id="UP001228113">
    <property type="component" value="Chromosome"/>
</dbReference>
<dbReference type="InterPro" id="IPR002508">
    <property type="entry name" value="MurNAc-LAA_cat"/>
</dbReference>
<dbReference type="Gene3D" id="3.40.630.40">
    <property type="entry name" value="Zn-dependent exopeptidases"/>
    <property type="match status" value="1"/>
</dbReference>
<gene>
    <name evidence="5" type="ORF">METESE_35540</name>
</gene>
<dbReference type="SUPFAM" id="SSF53187">
    <property type="entry name" value="Zn-dependent exopeptidases"/>
    <property type="match status" value="1"/>
</dbReference>
<dbReference type="CDD" id="cd02696">
    <property type="entry name" value="MurNAc-LAA"/>
    <property type="match status" value="1"/>
</dbReference>
<evidence type="ECO:0000256" key="3">
    <source>
        <dbReference type="ARBA" id="ARBA00022801"/>
    </source>
</evidence>
<proteinExistence type="predicted"/>
<comment type="catalytic activity">
    <reaction evidence="1">
        <text>Hydrolyzes the link between N-acetylmuramoyl residues and L-amino acid residues in certain cell-wall glycopeptides.</text>
        <dbReference type="EC" id="3.5.1.28"/>
    </reaction>
</comment>
<dbReference type="FunFam" id="3.40.630.40:FF:000005">
    <property type="entry name" value="N-acetylmuramoyl-L-alanine amidase (AmiA)"/>
    <property type="match status" value="1"/>
</dbReference>